<dbReference type="InterPro" id="IPR013088">
    <property type="entry name" value="Znf_NHR/GATA"/>
</dbReference>
<dbReference type="InterPro" id="IPR000536">
    <property type="entry name" value="Nucl_hrmn_rcpt_lig-bd"/>
</dbReference>
<dbReference type="Pfam" id="PF00105">
    <property type="entry name" value="zf-C4"/>
    <property type="match status" value="1"/>
</dbReference>
<reference evidence="15" key="2">
    <citation type="submission" date="2025-09" db="UniProtKB">
        <authorList>
            <consortium name="Ensembl"/>
        </authorList>
    </citation>
    <scope>IDENTIFICATION</scope>
</reference>
<accession>A0A3Q3IWV5</accession>
<dbReference type="FunFam" id="1.10.565.10:FF:000001">
    <property type="entry name" value="Retinoic acid receptor beta isoform"/>
    <property type="match status" value="1"/>
</dbReference>
<feature type="domain" description="Nuclear receptor" evidence="13">
    <location>
        <begin position="1"/>
        <end position="41"/>
    </location>
</feature>
<evidence type="ECO:0000259" key="14">
    <source>
        <dbReference type="PROSITE" id="PS51843"/>
    </source>
</evidence>
<evidence type="ECO:0000256" key="8">
    <source>
        <dbReference type="ARBA" id="ARBA00023170"/>
    </source>
</evidence>
<dbReference type="GO" id="GO:0048384">
    <property type="term" value="P:retinoic acid receptor signaling pathway"/>
    <property type="evidence" value="ECO:0007669"/>
    <property type="project" value="InterPro"/>
</dbReference>
<dbReference type="PROSITE" id="PS51843">
    <property type="entry name" value="NR_LBD"/>
    <property type="match status" value="1"/>
</dbReference>
<dbReference type="SUPFAM" id="SSF48508">
    <property type="entry name" value="Nuclear receptor ligand-binding domain"/>
    <property type="match status" value="1"/>
</dbReference>
<dbReference type="GO" id="GO:0000978">
    <property type="term" value="F:RNA polymerase II cis-regulatory region sequence-specific DNA binding"/>
    <property type="evidence" value="ECO:0007669"/>
    <property type="project" value="TreeGrafter"/>
</dbReference>
<dbReference type="Proteomes" id="UP000261600">
    <property type="component" value="Unplaced"/>
</dbReference>
<dbReference type="GO" id="GO:0004879">
    <property type="term" value="F:nuclear receptor activity"/>
    <property type="evidence" value="ECO:0007669"/>
    <property type="project" value="InterPro"/>
</dbReference>
<dbReference type="PROSITE" id="PS51030">
    <property type="entry name" value="NUCLEAR_REC_DBD_2"/>
    <property type="match status" value="1"/>
</dbReference>
<dbReference type="InterPro" id="IPR047158">
    <property type="entry name" value="NR_LBD_RAR"/>
</dbReference>
<dbReference type="AlphaFoldDB" id="A0A3Q3IWV5"/>
<dbReference type="SMART" id="SM00430">
    <property type="entry name" value="HOLI"/>
    <property type="match status" value="1"/>
</dbReference>
<evidence type="ECO:0000256" key="11">
    <source>
        <dbReference type="ARBA" id="ARBA00042231"/>
    </source>
</evidence>
<evidence type="ECO:0000313" key="16">
    <source>
        <dbReference type="Proteomes" id="UP000261600"/>
    </source>
</evidence>
<proteinExistence type="predicted"/>
<organism evidence="15 16">
    <name type="scientific">Monopterus albus</name>
    <name type="common">Swamp eel</name>
    <dbReference type="NCBI Taxonomy" id="43700"/>
    <lineage>
        <taxon>Eukaryota</taxon>
        <taxon>Metazoa</taxon>
        <taxon>Chordata</taxon>
        <taxon>Craniata</taxon>
        <taxon>Vertebrata</taxon>
        <taxon>Euteleostomi</taxon>
        <taxon>Actinopterygii</taxon>
        <taxon>Neopterygii</taxon>
        <taxon>Teleostei</taxon>
        <taxon>Neoteleostei</taxon>
        <taxon>Acanthomorphata</taxon>
        <taxon>Anabantaria</taxon>
        <taxon>Synbranchiformes</taxon>
        <taxon>Synbranchidae</taxon>
        <taxon>Monopterus</taxon>
    </lineage>
</organism>
<sequence length="324" mass="36941">MVYTCHRDRNCIINKITRNRCQYCRLQRCFAVGMSKKSVRNDRNRRKGKKEAVKMTIMETYELTAELGLIVEKICRAHRETFPSLCQLGKYTTNSSSDHRIQLDLGLWDKFSELATKCIIKVVEFAKRVPGFTGLTIADQITLLKAACLDILILRICTRYTPDQDTMTFSDGLTLTRTQIHNAGFGPLTDHVFTFAGQLLPLEMDDTESGLLSAICLVSGDRQDLEEPSKVEVLQEPLLEALKIYSRKRRPSMPLMFPKALMKITDLRSISTKGAERVVTLKMEIPGSMPPLIEEMLEDLQDLEKHQKKHSEESRAEENNLLTV</sequence>
<evidence type="ECO:0000256" key="10">
    <source>
        <dbReference type="ARBA" id="ARBA00039627"/>
    </source>
</evidence>
<dbReference type="PRINTS" id="PR00398">
    <property type="entry name" value="STRDHORMONER"/>
</dbReference>
<evidence type="ECO:0000256" key="2">
    <source>
        <dbReference type="ARBA" id="ARBA00022723"/>
    </source>
</evidence>
<dbReference type="Pfam" id="PF00104">
    <property type="entry name" value="Hormone_recep"/>
    <property type="match status" value="1"/>
</dbReference>
<keyword evidence="2" id="KW-0479">Metal-binding</keyword>
<keyword evidence="9" id="KW-0539">Nucleus</keyword>
<evidence type="ECO:0000256" key="7">
    <source>
        <dbReference type="ARBA" id="ARBA00023163"/>
    </source>
</evidence>
<keyword evidence="4" id="KW-0862">Zinc</keyword>
<dbReference type="Ensembl" id="ENSMALT00000008734.1">
    <property type="protein sequence ID" value="ENSMALP00000008555.1"/>
    <property type="gene ID" value="ENSMALG00000006089.1"/>
</dbReference>
<keyword evidence="7" id="KW-0804">Transcription</keyword>
<keyword evidence="6" id="KW-0238">DNA-binding</keyword>
<feature type="domain" description="NR LBD" evidence="14">
    <location>
        <begin position="66"/>
        <end position="300"/>
    </location>
</feature>
<dbReference type="InterPro" id="IPR001723">
    <property type="entry name" value="Nuclear_hrmn_rcpt"/>
</dbReference>
<dbReference type="SMART" id="SM00399">
    <property type="entry name" value="ZnF_C4"/>
    <property type="match status" value="1"/>
</dbReference>
<evidence type="ECO:0000256" key="6">
    <source>
        <dbReference type="ARBA" id="ARBA00023125"/>
    </source>
</evidence>
<dbReference type="InterPro" id="IPR001628">
    <property type="entry name" value="Znf_hrmn_rcpt"/>
</dbReference>
<keyword evidence="16" id="KW-1185">Reference proteome</keyword>
<evidence type="ECO:0000256" key="4">
    <source>
        <dbReference type="ARBA" id="ARBA00022833"/>
    </source>
</evidence>
<reference evidence="15" key="1">
    <citation type="submission" date="2025-08" db="UniProtKB">
        <authorList>
            <consortium name="Ensembl"/>
        </authorList>
    </citation>
    <scope>IDENTIFICATION</scope>
</reference>
<evidence type="ECO:0000313" key="15">
    <source>
        <dbReference type="Ensembl" id="ENSMALP00000008555.1"/>
    </source>
</evidence>
<feature type="region of interest" description="Disordered" evidence="12">
    <location>
        <begin position="303"/>
        <end position="324"/>
    </location>
</feature>
<evidence type="ECO:0000256" key="3">
    <source>
        <dbReference type="ARBA" id="ARBA00022771"/>
    </source>
</evidence>
<dbReference type="PANTHER" id="PTHR24085:SF5">
    <property type="entry name" value="RETINOIC ACID RECEPTOR BETA"/>
    <property type="match status" value="1"/>
</dbReference>
<dbReference type="Gene3D" id="1.10.565.10">
    <property type="entry name" value="Retinoid X Receptor"/>
    <property type="match status" value="1"/>
</dbReference>
<evidence type="ECO:0000256" key="1">
    <source>
        <dbReference type="ARBA" id="ARBA00011431"/>
    </source>
</evidence>
<dbReference type="Gene3D" id="3.30.50.10">
    <property type="entry name" value="Erythroid Transcription Factor GATA-1, subunit A"/>
    <property type="match status" value="1"/>
</dbReference>
<dbReference type="PRINTS" id="PR01292">
    <property type="entry name" value="RETNOICACIDR"/>
</dbReference>
<dbReference type="GO" id="GO:0008270">
    <property type="term" value="F:zinc ion binding"/>
    <property type="evidence" value="ECO:0007669"/>
    <property type="project" value="UniProtKB-KW"/>
</dbReference>
<evidence type="ECO:0000256" key="12">
    <source>
        <dbReference type="SAM" id="MobiDB-lite"/>
    </source>
</evidence>
<evidence type="ECO:0000259" key="13">
    <source>
        <dbReference type="PROSITE" id="PS51030"/>
    </source>
</evidence>
<name>A0A3Q3IWV5_MONAL</name>
<dbReference type="PANTHER" id="PTHR24085">
    <property type="entry name" value="NUCLEAR HORMONE RECEPTOR"/>
    <property type="match status" value="1"/>
</dbReference>
<comment type="subunit">
    <text evidence="1">Heterodimer; with an rxr molecule. Binds DNA preferentially as a rar/rxr heterodimer.</text>
</comment>
<dbReference type="InterPro" id="IPR003078">
    <property type="entry name" value="Retinoic_acid_rcpt"/>
</dbReference>
<dbReference type="CDD" id="cd06937">
    <property type="entry name" value="NR_LBD_RAR"/>
    <property type="match status" value="1"/>
</dbReference>
<dbReference type="GO" id="GO:0035259">
    <property type="term" value="F:nuclear glucocorticoid receptor binding"/>
    <property type="evidence" value="ECO:0007669"/>
    <property type="project" value="TreeGrafter"/>
</dbReference>
<dbReference type="InterPro" id="IPR035500">
    <property type="entry name" value="NHR-like_dom_sf"/>
</dbReference>
<dbReference type="GO" id="GO:0005667">
    <property type="term" value="C:transcription regulator complex"/>
    <property type="evidence" value="ECO:0007669"/>
    <property type="project" value="TreeGrafter"/>
</dbReference>
<evidence type="ECO:0000256" key="5">
    <source>
        <dbReference type="ARBA" id="ARBA00023015"/>
    </source>
</evidence>
<keyword evidence="8" id="KW-0675">Receptor</keyword>
<keyword evidence="3" id="KW-0863">Zinc-finger</keyword>
<evidence type="ECO:0000256" key="9">
    <source>
        <dbReference type="ARBA" id="ARBA00023242"/>
    </source>
</evidence>
<dbReference type="GO" id="GO:0071376">
    <property type="term" value="P:cellular response to corticotropin-releasing hormone stimulus"/>
    <property type="evidence" value="ECO:0007669"/>
    <property type="project" value="TreeGrafter"/>
</dbReference>
<keyword evidence="5" id="KW-0805">Transcription regulation</keyword>
<feature type="compositionally biased region" description="Basic and acidic residues" evidence="12">
    <location>
        <begin position="303"/>
        <end position="318"/>
    </location>
</feature>
<dbReference type="GO" id="GO:0005634">
    <property type="term" value="C:nucleus"/>
    <property type="evidence" value="ECO:0007669"/>
    <property type="project" value="InterPro"/>
</dbReference>
<protein>
    <recommendedName>
        <fullName evidence="10">Retinoic acid receptor beta</fullName>
    </recommendedName>
    <alternativeName>
        <fullName evidence="11">Nuclear receptor subfamily 1 group B member 2</fullName>
    </alternativeName>
</protein>